<evidence type="ECO:0000313" key="1">
    <source>
        <dbReference type="EMBL" id="ELU45508.1"/>
    </source>
</evidence>
<proteinExistence type="predicted"/>
<protein>
    <submittedName>
        <fullName evidence="1">Uncharacterized protein</fullName>
    </submittedName>
</protein>
<accession>L8X8V7</accession>
<organism evidence="1 2">
    <name type="scientific">Thanatephorus cucumeris (strain AG1-IA)</name>
    <name type="common">Rice sheath blight fungus</name>
    <name type="synonym">Rhizoctonia solani</name>
    <dbReference type="NCBI Taxonomy" id="983506"/>
    <lineage>
        <taxon>Eukaryota</taxon>
        <taxon>Fungi</taxon>
        <taxon>Dikarya</taxon>
        <taxon>Basidiomycota</taxon>
        <taxon>Agaricomycotina</taxon>
        <taxon>Agaricomycetes</taxon>
        <taxon>Cantharellales</taxon>
        <taxon>Ceratobasidiaceae</taxon>
        <taxon>Rhizoctonia</taxon>
        <taxon>Rhizoctonia solani AG-1</taxon>
    </lineage>
</organism>
<dbReference type="HOGENOM" id="CLU_3015810_0_0_1"/>
<reference evidence="1 2" key="1">
    <citation type="journal article" date="2013" name="Nat. Commun.">
        <title>The evolution and pathogenic mechanisms of the rice sheath blight pathogen.</title>
        <authorList>
            <person name="Zheng A."/>
            <person name="Lin R."/>
            <person name="Xu L."/>
            <person name="Qin P."/>
            <person name="Tang C."/>
            <person name="Ai P."/>
            <person name="Zhang D."/>
            <person name="Liu Y."/>
            <person name="Sun Z."/>
            <person name="Feng H."/>
            <person name="Wang Y."/>
            <person name="Chen Y."/>
            <person name="Liang X."/>
            <person name="Fu R."/>
            <person name="Li Q."/>
            <person name="Zhang J."/>
            <person name="Yu X."/>
            <person name="Xie Z."/>
            <person name="Ding L."/>
            <person name="Guan P."/>
            <person name="Tang J."/>
            <person name="Liang Y."/>
            <person name="Wang S."/>
            <person name="Deng Q."/>
            <person name="Li S."/>
            <person name="Zhu J."/>
            <person name="Wang L."/>
            <person name="Liu H."/>
            <person name="Li P."/>
        </authorList>
    </citation>
    <scope>NUCLEOTIDE SEQUENCE [LARGE SCALE GENOMIC DNA]</scope>
    <source>
        <strain evidence="2">AG-1 IA</strain>
    </source>
</reference>
<name>L8X8V7_THACA</name>
<dbReference type="Proteomes" id="UP000011668">
    <property type="component" value="Unassembled WGS sequence"/>
</dbReference>
<sequence>MARRSTGCTSPSVLSCYQNSAWIRSKSGSLSTALTNDSMRDPTLELQGEEMPRIIS</sequence>
<dbReference type="EMBL" id="AFRT01000067">
    <property type="protein sequence ID" value="ELU45508.1"/>
    <property type="molecule type" value="Genomic_DNA"/>
</dbReference>
<dbReference type="PROSITE" id="PS51257">
    <property type="entry name" value="PROKAR_LIPOPROTEIN"/>
    <property type="match status" value="1"/>
</dbReference>
<gene>
    <name evidence="1" type="ORF">AG1IA_00457</name>
</gene>
<comment type="caution">
    <text evidence="1">The sequence shown here is derived from an EMBL/GenBank/DDBJ whole genome shotgun (WGS) entry which is preliminary data.</text>
</comment>
<keyword evidence="2" id="KW-1185">Reference proteome</keyword>
<dbReference type="AlphaFoldDB" id="L8X8V7"/>
<evidence type="ECO:0000313" key="2">
    <source>
        <dbReference type="Proteomes" id="UP000011668"/>
    </source>
</evidence>